<evidence type="ECO:0000313" key="2">
    <source>
        <dbReference type="EMBL" id="KAK0716008.1"/>
    </source>
</evidence>
<dbReference type="AlphaFoldDB" id="A0AA40AHP7"/>
<feature type="compositionally biased region" description="Low complexity" evidence="1">
    <location>
        <begin position="1"/>
        <end position="10"/>
    </location>
</feature>
<name>A0AA40AHP7_9PEZI</name>
<organism evidence="2 3">
    <name type="scientific">Lasiosphaeris hirsuta</name>
    <dbReference type="NCBI Taxonomy" id="260670"/>
    <lineage>
        <taxon>Eukaryota</taxon>
        <taxon>Fungi</taxon>
        <taxon>Dikarya</taxon>
        <taxon>Ascomycota</taxon>
        <taxon>Pezizomycotina</taxon>
        <taxon>Sordariomycetes</taxon>
        <taxon>Sordariomycetidae</taxon>
        <taxon>Sordariales</taxon>
        <taxon>Lasiosphaeriaceae</taxon>
        <taxon>Lasiosphaeris</taxon>
    </lineage>
</organism>
<evidence type="ECO:0000313" key="3">
    <source>
        <dbReference type="Proteomes" id="UP001172102"/>
    </source>
</evidence>
<dbReference type="InterPro" id="IPR029063">
    <property type="entry name" value="SAM-dependent_MTases_sf"/>
</dbReference>
<dbReference type="EMBL" id="JAUKUA010000004">
    <property type="protein sequence ID" value="KAK0716008.1"/>
    <property type="molecule type" value="Genomic_DNA"/>
</dbReference>
<feature type="region of interest" description="Disordered" evidence="1">
    <location>
        <begin position="1"/>
        <end position="22"/>
    </location>
</feature>
<reference evidence="2" key="1">
    <citation type="submission" date="2023-06" db="EMBL/GenBank/DDBJ databases">
        <title>Genome-scale phylogeny and comparative genomics of the fungal order Sordariales.</title>
        <authorList>
            <consortium name="Lawrence Berkeley National Laboratory"/>
            <person name="Hensen N."/>
            <person name="Bonometti L."/>
            <person name="Westerberg I."/>
            <person name="Brannstrom I.O."/>
            <person name="Guillou S."/>
            <person name="Cros-Aarteil S."/>
            <person name="Calhoun S."/>
            <person name="Haridas S."/>
            <person name="Kuo A."/>
            <person name="Mondo S."/>
            <person name="Pangilinan J."/>
            <person name="Riley R."/>
            <person name="Labutti K."/>
            <person name="Andreopoulos B."/>
            <person name="Lipzen A."/>
            <person name="Chen C."/>
            <person name="Yanf M."/>
            <person name="Daum C."/>
            <person name="Ng V."/>
            <person name="Clum A."/>
            <person name="Steindorff A."/>
            <person name="Ohm R."/>
            <person name="Martin F."/>
            <person name="Silar P."/>
            <person name="Natvig D."/>
            <person name="Lalanne C."/>
            <person name="Gautier V."/>
            <person name="Ament-Velasquez S.L."/>
            <person name="Kruys A."/>
            <person name="Hutchinson M.I."/>
            <person name="Powell A.J."/>
            <person name="Barry K."/>
            <person name="Miller A.N."/>
            <person name="Grigoriev I.V."/>
            <person name="Debuchy R."/>
            <person name="Gladieux P."/>
            <person name="Thoren M.H."/>
            <person name="Johannesson H."/>
        </authorList>
    </citation>
    <scope>NUCLEOTIDE SEQUENCE</scope>
    <source>
        <strain evidence="2">SMH4607-1</strain>
    </source>
</reference>
<dbReference type="SUPFAM" id="SSF53335">
    <property type="entry name" value="S-adenosyl-L-methionine-dependent methyltransferases"/>
    <property type="match status" value="1"/>
</dbReference>
<gene>
    <name evidence="2" type="ORF">B0H67DRAFT_610660</name>
</gene>
<accession>A0AA40AHP7</accession>
<dbReference type="Proteomes" id="UP001172102">
    <property type="component" value="Unassembled WGS sequence"/>
</dbReference>
<comment type="caution">
    <text evidence="2">The sequence shown here is derived from an EMBL/GenBank/DDBJ whole genome shotgun (WGS) entry which is preliminary data.</text>
</comment>
<protein>
    <submittedName>
        <fullName evidence="2">Uncharacterized protein</fullName>
    </submittedName>
</protein>
<keyword evidence="3" id="KW-1185">Reference proteome</keyword>
<proteinExistence type="predicted"/>
<sequence>MARASASTRWSRTREEWTEPLDAGSRQEIHLEKDLWLVSELLLRDTALTAPPPVPVRTLLDPTFPTRAVQLSSGRILDVASRPAELYHLALLQPAARIAHLVPAAAAAAAVSVADGGGGTGSWTTNLLPLPHNVASLSLMPTQGSQGVAFPLGDASFEHVRATPAAVGAFSSPQLRALLRECHRVLAVRGLLEIRLVDPKPRDAGPAVARWVEAELLVALESEFRCTRPAVMVPVWACEAGLECMHLGEGNQGGVHEFRVCVEDGAAAEEQLEAELCRWLLRSQYPFVRTWLWEIHECRVECLELTTRFGVMSLFGLKT</sequence>
<evidence type="ECO:0000256" key="1">
    <source>
        <dbReference type="SAM" id="MobiDB-lite"/>
    </source>
</evidence>